<dbReference type="AlphaFoldDB" id="A0A2A9PJB3"/>
<proteinExistence type="predicted"/>
<feature type="compositionally biased region" description="Low complexity" evidence="1">
    <location>
        <begin position="27"/>
        <end position="44"/>
    </location>
</feature>
<feature type="compositionally biased region" description="Pro residues" evidence="1">
    <location>
        <begin position="153"/>
        <end position="168"/>
    </location>
</feature>
<dbReference type="OrthoDB" id="3648773at2759"/>
<evidence type="ECO:0000313" key="2">
    <source>
        <dbReference type="EMBL" id="PFH60987.1"/>
    </source>
</evidence>
<feature type="region of interest" description="Disordered" evidence="1">
    <location>
        <begin position="136"/>
        <end position="173"/>
    </location>
</feature>
<name>A0A2A9PJB3_OPHUN</name>
<gene>
    <name evidence="2" type="ORF">XA68_18460</name>
</gene>
<accession>A0A2A9PJB3</accession>
<dbReference type="EMBL" id="LAZP02000096">
    <property type="protein sequence ID" value="PFH60987.1"/>
    <property type="molecule type" value="Genomic_DNA"/>
</dbReference>
<keyword evidence="3" id="KW-1185">Reference proteome</keyword>
<evidence type="ECO:0000256" key="1">
    <source>
        <dbReference type="SAM" id="MobiDB-lite"/>
    </source>
</evidence>
<feature type="region of interest" description="Disordered" evidence="1">
    <location>
        <begin position="108"/>
        <end position="127"/>
    </location>
</feature>
<reference evidence="2 3" key="2">
    <citation type="journal article" date="2017" name="Sci. Rep.">
        <title>Ant-infecting Ophiocordyceps genomes reveal a high diversity of potential behavioral manipulation genes and a possible major role for enterotoxins.</title>
        <authorList>
            <person name="de Bekker C."/>
            <person name="Ohm R.A."/>
            <person name="Evans H.C."/>
            <person name="Brachmann A."/>
            <person name="Hughes D.P."/>
        </authorList>
    </citation>
    <scope>NUCLEOTIDE SEQUENCE [LARGE SCALE GENOMIC DNA]</scope>
    <source>
        <strain evidence="2 3">SC16a</strain>
    </source>
</reference>
<organism evidence="2 3">
    <name type="scientific">Ophiocordyceps unilateralis</name>
    <name type="common">Zombie-ant fungus</name>
    <name type="synonym">Torrubia unilateralis</name>
    <dbReference type="NCBI Taxonomy" id="268505"/>
    <lineage>
        <taxon>Eukaryota</taxon>
        <taxon>Fungi</taxon>
        <taxon>Dikarya</taxon>
        <taxon>Ascomycota</taxon>
        <taxon>Pezizomycotina</taxon>
        <taxon>Sordariomycetes</taxon>
        <taxon>Hypocreomycetidae</taxon>
        <taxon>Hypocreales</taxon>
        <taxon>Ophiocordycipitaceae</taxon>
        <taxon>Ophiocordyceps</taxon>
    </lineage>
</organism>
<feature type="region of interest" description="Disordered" evidence="1">
    <location>
        <begin position="1"/>
        <end position="89"/>
    </location>
</feature>
<sequence>MLPDEDAASQGTAIRRFSAAETSQSTSKAGASTVRSSSSSWYNSTRRWLGRAVGSLSRRERRATQSTSRRKSSRRLFGRRRRASAGSLGAALRAVTPTTTIVARGGFKPAKSQFHGPANSQFPGGEAVRVSTPPLDEDTADGKPRGFFTCTTPPSPSGRPMSPMPPSPSLRRGSVSASTREWWEAPPLRSTRLPTVTAAGFQFEIPEHLPSSPLCPANSRYRPRGRGVCVYHGRRKGSTLRRGSSQDLGQGSEAD</sequence>
<comment type="caution">
    <text evidence="2">The sequence shown here is derived from an EMBL/GenBank/DDBJ whole genome shotgun (WGS) entry which is preliminary data.</text>
</comment>
<feature type="compositionally biased region" description="Basic residues" evidence="1">
    <location>
        <begin position="68"/>
        <end position="83"/>
    </location>
</feature>
<evidence type="ECO:0000313" key="3">
    <source>
        <dbReference type="Proteomes" id="UP000037136"/>
    </source>
</evidence>
<dbReference type="Proteomes" id="UP000037136">
    <property type="component" value="Unassembled WGS sequence"/>
</dbReference>
<protein>
    <submittedName>
        <fullName evidence="2">Uncharacterized protein</fullName>
    </submittedName>
</protein>
<feature type="region of interest" description="Disordered" evidence="1">
    <location>
        <begin position="232"/>
        <end position="255"/>
    </location>
</feature>
<dbReference type="STRING" id="268505.A0A2A9PJB3"/>
<reference evidence="2 3" key="1">
    <citation type="journal article" date="2015" name="BMC Genomics">
        <title>Gene expression during zombie ant biting behavior reflects the complexity underlying fungal parasitic behavioral manipulation.</title>
        <authorList>
            <person name="de Bekker C."/>
            <person name="Ohm R.A."/>
            <person name="Loreto R.G."/>
            <person name="Sebastian A."/>
            <person name="Albert I."/>
            <person name="Merrow M."/>
            <person name="Brachmann A."/>
            <person name="Hughes D.P."/>
        </authorList>
    </citation>
    <scope>NUCLEOTIDE SEQUENCE [LARGE SCALE GENOMIC DNA]</scope>
    <source>
        <strain evidence="2 3">SC16a</strain>
    </source>
</reference>